<dbReference type="Proteomes" id="UP000326202">
    <property type="component" value="Chromosome"/>
</dbReference>
<dbReference type="KEGG" id="htq:FRZ44_05320"/>
<evidence type="ECO:0000313" key="4">
    <source>
        <dbReference type="Proteomes" id="UP000326202"/>
    </source>
</evidence>
<feature type="transmembrane region" description="Helical" evidence="2">
    <location>
        <begin position="132"/>
        <end position="151"/>
    </location>
</feature>
<accession>A0A5J6MDR0</accession>
<feature type="transmembrane region" description="Helical" evidence="2">
    <location>
        <begin position="98"/>
        <end position="120"/>
    </location>
</feature>
<keyword evidence="4" id="KW-1185">Reference proteome</keyword>
<dbReference type="Pfam" id="PF09490">
    <property type="entry name" value="CbtA"/>
    <property type="match status" value="1"/>
</dbReference>
<dbReference type="EMBL" id="CP042906">
    <property type="protein sequence ID" value="QEX15251.1"/>
    <property type="molecule type" value="Genomic_DNA"/>
</dbReference>
<feature type="transmembrane region" description="Helical" evidence="2">
    <location>
        <begin position="225"/>
        <end position="248"/>
    </location>
</feature>
<gene>
    <name evidence="3" type="ORF">FRZ44_05320</name>
</gene>
<dbReference type="RefSeq" id="WP_151175722.1">
    <property type="nucleotide sequence ID" value="NZ_CP042906.1"/>
</dbReference>
<sequence length="255" mass="26504">MELFRKLIFAAAAAGLIAGAFVTVVHQVSTVPVILKAEVYEKAADAAAATASTTTTTATTTDGSSTAASTADSSMASMPGMEHEAGEWEPADGFQRNAFTVLADLLTGVGFALLLVSAFALRGGAMNWQTGLYWGLAGFVAFTLAPGLGLPPEVPGTQAAPLLARQIWWVFTVAAACGGLACLFFGRKPLWCLAGLALLVVPHIVGAPQLDHAESAAPESITHQFIVAVVITSLVFWAALGTLSGYFYQRFVKPA</sequence>
<dbReference type="AlphaFoldDB" id="A0A5J6MDR0"/>
<keyword evidence="2" id="KW-0812">Transmembrane</keyword>
<feature type="region of interest" description="Disordered" evidence="1">
    <location>
        <begin position="51"/>
        <end position="87"/>
    </location>
</feature>
<proteinExistence type="predicted"/>
<dbReference type="OrthoDB" id="9813640at2"/>
<feature type="transmembrane region" description="Helical" evidence="2">
    <location>
        <begin position="166"/>
        <end position="185"/>
    </location>
</feature>
<dbReference type="NCBIfam" id="TIGR02458">
    <property type="entry name" value="CbtA"/>
    <property type="match status" value="1"/>
</dbReference>
<evidence type="ECO:0000256" key="2">
    <source>
        <dbReference type="SAM" id="Phobius"/>
    </source>
</evidence>
<organism evidence="3 4">
    <name type="scientific">Hypericibacter terrae</name>
    <dbReference type="NCBI Taxonomy" id="2602015"/>
    <lineage>
        <taxon>Bacteria</taxon>
        <taxon>Pseudomonadati</taxon>
        <taxon>Pseudomonadota</taxon>
        <taxon>Alphaproteobacteria</taxon>
        <taxon>Rhodospirillales</taxon>
        <taxon>Dongiaceae</taxon>
        <taxon>Hypericibacter</taxon>
    </lineage>
</organism>
<feature type="compositionally biased region" description="Low complexity" evidence="1">
    <location>
        <begin position="51"/>
        <end position="77"/>
    </location>
</feature>
<keyword evidence="2" id="KW-0472">Membrane</keyword>
<evidence type="ECO:0000313" key="3">
    <source>
        <dbReference type="EMBL" id="QEX15251.1"/>
    </source>
</evidence>
<protein>
    <submittedName>
        <fullName evidence="3">Cobalt transporter subunit CbtA</fullName>
    </submittedName>
</protein>
<feature type="transmembrane region" description="Helical" evidence="2">
    <location>
        <begin position="190"/>
        <end position="210"/>
    </location>
</feature>
<keyword evidence="2" id="KW-1133">Transmembrane helix</keyword>
<evidence type="ECO:0000256" key="1">
    <source>
        <dbReference type="SAM" id="MobiDB-lite"/>
    </source>
</evidence>
<reference evidence="3 4" key="1">
    <citation type="submission" date="2019-08" db="EMBL/GenBank/DDBJ databases">
        <title>Hyperibacter terrae gen. nov., sp. nov. and Hyperibacter viscosus sp. nov., two new members in the family Rhodospirillaceae isolated from the rhizosphere of Hypericum perforatum.</title>
        <authorList>
            <person name="Noviana Z."/>
        </authorList>
    </citation>
    <scope>NUCLEOTIDE SEQUENCE [LARGE SCALE GENOMIC DNA]</scope>
    <source>
        <strain evidence="3 4">R5913</strain>
    </source>
</reference>
<name>A0A5J6MDR0_9PROT</name>
<dbReference type="InterPro" id="IPR012666">
    <property type="entry name" value="CbtA_put"/>
</dbReference>